<evidence type="ECO:0000313" key="2">
    <source>
        <dbReference type="EMBL" id="TNN46370.1"/>
    </source>
</evidence>
<dbReference type="EMBL" id="SRLO01000792">
    <property type="protein sequence ID" value="TNN46370.1"/>
    <property type="molecule type" value="Genomic_DNA"/>
</dbReference>
<protein>
    <submittedName>
        <fullName evidence="2">Uncharacterized protein</fullName>
    </submittedName>
</protein>
<feature type="region of interest" description="Disordered" evidence="1">
    <location>
        <begin position="405"/>
        <end position="434"/>
    </location>
</feature>
<gene>
    <name evidence="2" type="ORF">EYF80_043430</name>
</gene>
<accession>A0A4Z2FZQ3</accession>
<evidence type="ECO:0000256" key="1">
    <source>
        <dbReference type="SAM" id="MobiDB-lite"/>
    </source>
</evidence>
<organism evidence="2 3">
    <name type="scientific">Liparis tanakae</name>
    <name type="common">Tanaka's snailfish</name>
    <dbReference type="NCBI Taxonomy" id="230148"/>
    <lineage>
        <taxon>Eukaryota</taxon>
        <taxon>Metazoa</taxon>
        <taxon>Chordata</taxon>
        <taxon>Craniata</taxon>
        <taxon>Vertebrata</taxon>
        <taxon>Euteleostomi</taxon>
        <taxon>Actinopterygii</taxon>
        <taxon>Neopterygii</taxon>
        <taxon>Teleostei</taxon>
        <taxon>Neoteleostei</taxon>
        <taxon>Acanthomorphata</taxon>
        <taxon>Eupercaria</taxon>
        <taxon>Perciformes</taxon>
        <taxon>Cottioidei</taxon>
        <taxon>Cottales</taxon>
        <taxon>Liparidae</taxon>
        <taxon>Liparis</taxon>
    </lineage>
</organism>
<evidence type="ECO:0000313" key="3">
    <source>
        <dbReference type="Proteomes" id="UP000314294"/>
    </source>
</evidence>
<dbReference type="AlphaFoldDB" id="A0A4Z2FZQ3"/>
<sequence>MTSDQSLRTHDDPSVGVYLLQQLPQPVQLGLQLICMRASRRPLCCRSSLASAMSSASRALCGDAGSISGGDGSGDSPFLSWAFFSRAVSASADGQCDICPGGWSCTHKLLHAKKQAMTSRFGDRRLTGGFILLLLHPTSLSFNLLDGIWMREGTESTGPGRGDVTGHMGPSAWAGIKDSAHSGLMPTPRRSAITARLTDPTMLHLAWCLAVSAAATRCRTGSHTMDCGSRRIQSRNMAASSSVPSLRPPVTSNRKLKTHHLAAGVSCHCAAYKLEAAADGGLDVGAAEGGDLAELPGDLDGVVEEEAQAALVAEARRTGNLPEQDWRKGGGGTNTHIRQTLSSQLRHMSTHSGTLTRCEWLCSSRWYKLVRQPYSARAAAPVQMRPVGILHHLSSWEPTPTVNALGGGEGRGGGGTRGEQRVEEPLWPHTSPGSPPLWRNRLVECNGY</sequence>
<comment type="caution">
    <text evidence="2">The sequence shown here is derived from an EMBL/GenBank/DDBJ whole genome shotgun (WGS) entry which is preliminary data.</text>
</comment>
<keyword evidence="3" id="KW-1185">Reference proteome</keyword>
<proteinExistence type="predicted"/>
<feature type="compositionally biased region" description="Gly residues" evidence="1">
    <location>
        <begin position="405"/>
        <end position="417"/>
    </location>
</feature>
<name>A0A4Z2FZQ3_9TELE</name>
<reference evidence="2 3" key="1">
    <citation type="submission" date="2019-03" db="EMBL/GenBank/DDBJ databases">
        <title>First draft genome of Liparis tanakae, snailfish: a comprehensive survey of snailfish specific genes.</title>
        <authorList>
            <person name="Kim W."/>
            <person name="Song I."/>
            <person name="Jeong J.-H."/>
            <person name="Kim D."/>
            <person name="Kim S."/>
            <person name="Ryu S."/>
            <person name="Song J.Y."/>
            <person name="Lee S.K."/>
        </authorList>
    </citation>
    <scope>NUCLEOTIDE SEQUENCE [LARGE SCALE GENOMIC DNA]</scope>
    <source>
        <tissue evidence="2">Muscle</tissue>
    </source>
</reference>
<dbReference type="Proteomes" id="UP000314294">
    <property type="component" value="Unassembled WGS sequence"/>
</dbReference>